<protein>
    <recommendedName>
        <fullName evidence="3">Antitoxin</fullName>
    </recommendedName>
</protein>
<comment type="caution">
    <text evidence="1">The sequence shown here is derived from an EMBL/GenBank/DDBJ whole genome shotgun (WGS) entry which is preliminary data.</text>
</comment>
<organism evidence="1 2">
    <name type="scientific">Mycobacterium pinniadriaticum</name>
    <dbReference type="NCBI Taxonomy" id="2994102"/>
    <lineage>
        <taxon>Bacteria</taxon>
        <taxon>Bacillati</taxon>
        <taxon>Actinomycetota</taxon>
        <taxon>Actinomycetes</taxon>
        <taxon>Mycobacteriales</taxon>
        <taxon>Mycobacteriaceae</taxon>
        <taxon>Mycobacterium</taxon>
    </lineage>
</organism>
<evidence type="ECO:0000313" key="1">
    <source>
        <dbReference type="EMBL" id="MCX2937811.1"/>
    </source>
</evidence>
<dbReference type="RefSeq" id="WP_265997470.1">
    <property type="nucleotide sequence ID" value="NZ_JAPJDN010000010.1"/>
</dbReference>
<evidence type="ECO:0000313" key="2">
    <source>
        <dbReference type="Proteomes" id="UP001300745"/>
    </source>
</evidence>
<accession>A0ABT3SE69</accession>
<gene>
    <name evidence="1" type="ORF">ORI27_13965</name>
</gene>
<proteinExistence type="predicted"/>
<evidence type="ECO:0008006" key="3">
    <source>
        <dbReference type="Google" id="ProtNLM"/>
    </source>
</evidence>
<dbReference type="InterPro" id="IPR010985">
    <property type="entry name" value="Ribbon_hlx_hlx"/>
</dbReference>
<reference evidence="1 2" key="1">
    <citation type="submission" date="2022-11" db="EMBL/GenBank/DDBJ databases">
        <title>Mycobacterium sp. nov.</title>
        <authorList>
            <person name="Papic B."/>
            <person name="Spicic S."/>
            <person name="Duvnjak S."/>
        </authorList>
    </citation>
    <scope>NUCLEOTIDE SEQUENCE [LARGE SCALE GENOMIC DNA]</scope>
    <source>
        <strain evidence="1 2">CVI_P4</strain>
    </source>
</reference>
<dbReference type="Proteomes" id="UP001300745">
    <property type="component" value="Unassembled WGS sequence"/>
</dbReference>
<name>A0ABT3SE69_9MYCO</name>
<dbReference type="SUPFAM" id="SSF47598">
    <property type="entry name" value="Ribbon-helix-helix"/>
    <property type="match status" value="1"/>
</dbReference>
<keyword evidence="2" id="KW-1185">Reference proteome</keyword>
<sequence length="89" mass="9465">MSSSFMARVRLDEDLWSAAMARAEAEGTTASALVRQWLADYVETGAANPTGRRAPGKVRTTAAERARAADAVDADRIVAAVVDALNESR</sequence>
<dbReference type="EMBL" id="JAPJDO010000010">
    <property type="protein sequence ID" value="MCX2937811.1"/>
    <property type="molecule type" value="Genomic_DNA"/>
</dbReference>